<dbReference type="PANTHER" id="PTHR36984:SF1">
    <property type="entry name" value="CRISPR-ASSOCIATED ENDORIBONUCLEASE CAS6 1"/>
    <property type="match status" value="1"/>
</dbReference>
<dbReference type="STRING" id="1028.SAMN05661096_03384"/>
<dbReference type="Pfam" id="PF01881">
    <property type="entry name" value="Cas_Cas6_C"/>
    <property type="match status" value="1"/>
</dbReference>
<dbReference type="GO" id="GO:0051607">
    <property type="term" value="P:defense response to virus"/>
    <property type="evidence" value="ECO:0007669"/>
    <property type="project" value="UniProtKB-KW"/>
</dbReference>
<dbReference type="PANTHER" id="PTHR36984">
    <property type="entry name" value="CRISPR-ASSOCIATED ENDORIBONUCLEASE CAS6 1"/>
    <property type="match status" value="1"/>
</dbReference>
<feature type="domain" description="CRISPR associated protein Cas6 C-terminal" evidence="4">
    <location>
        <begin position="111"/>
        <end position="240"/>
    </location>
</feature>
<evidence type="ECO:0000256" key="3">
    <source>
        <dbReference type="ARBA" id="ARBA00023118"/>
    </source>
</evidence>
<comment type="similarity">
    <text evidence="1">Belongs to the CRISPR-associated protein Cas6/Cse3/CasE family.</text>
</comment>
<dbReference type="AlphaFoldDB" id="A0A1X7L2S3"/>
<keyword evidence="2" id="KW-0694">RNA-binding</keyword>
<dbReference type="Gene3D" id="3.30.70.1900">
    <property type="match status" value="1"/>
</dbReference>
<evidence type="ECO:0000256" key="2">
    <source>
        <dbReference type="ARBA" id="ARBA00022884"/>
    </source>
</evidence>
<dbReference type="NCBIfam" id="TIGR01877">
    <property type="entry name" value="cas_cas6"/>
    <property type="match status" value="1"/>
</dbReference>
<dbReference type="InterPro" id="IPR010156">
    <property type="entry name" value="CRISPR-assoc_prot_Cas6"/>
</dbReference>
<dbReference type="InterPro" id="IPR045747">
    <property type="entry name" value="CRISPR-assoc_prot_Cas6_N_sf"/>
</dbReference>
<gene>
    <name evidence="5" type="ORF">SAMN05661096_03384</name>
</gene>
<accession>A0A1X7L2S3</accession>
<protein>
    <submittedName>
        <fullName evidence="5">CRISPR-associated endoribonuclease Cas6</fullName>
    </submittedName>
</protein>
<evidence type="ECO:0000313" key="6">
    <source>
        <dbReference type="Proteomes" id="UP000193804"/>
    </source>
</evidence>
<dbReference type="GO" id="GO:0003723">
    <property type="term" value="F:RNA binding"/>
    <property type="evidence" value="ECO:0007669"/>
    <property type="project" value="UniProtKB-KW"/>
</dbReference>
<evidence type="ECO:0000256" key="1">
    <source>
        <dbReference type="ARBA" id="ARBA00005937"/>
    </source>
</evidence>
<dbReference type="EMBL" id="FXAW01000007">
    <property type="protein sequence ID" value="SMG47389.1"/>
    <property type="molecule type" value="Genomic_DNA"/>
</dbReference>
<dbReference type="Gene3D" id="3.30.70.1890">
    <property type="match status" value="1"/>
</dbReference>
<dbReference type="InterPro" id="IPR049435">
    <property type="entry name" value="Cas_Cas6_C"/>
</dbReference>
<proteinExistence type="inferred from homology"/>
<sequence>MRVRLIFKNKEKGATVPFHHQYYLFRFFKGLIKKSGKDEFNNFNHYNFSGLKGQTTVSKSGLHFYSSKITVVFSCSNQDFIDSIIEVLFTLPEIKLNGLSIIPHSVELENEIEFAEETKYICISPLILLTPEFSSDEGKKFMHPESGEFVEQLRKALLEKNELNDFGGFEFHPDQNYLKKLEDRGKKYSRVYPIFDQDIPYEVRGYTFPFTLQASPELHKYLFECGLGLFNDKGFGMLDLAEVTPGSKTVPYFTGQLSN</sequence>
<dbReference type="CDD" id="cd21140">
    <property type="entry name" value="Cas6_I-like"/>
    <property type="match status" value="1"/>
</dbReference>
<dbReference type="OrthoDB" id="976713at2"/>
<dbReference type="GO" id="GO:0016788">
    <property type="term" value="F:hydrolase activity, acting on ester bonds"/>
    <property type="evidence" value="ECO:0007669"/>
    <property type="project" value="InterPro"/>
</dbReference>
<evidence type="ECO:0000313" key="5">
    <source>
        <dbReference type="EMBL" id="SMG47389.1"/>
    </source>
</evidence>
<keyword evidence="6" id="KW-1185">Reference proteome</keyword>
<keyword evidence="3" id="KW-0051">Antiviral defense</keyword>
<reference evidence="6" key="1">
    <citation type="submission" date="2017-04" db="EMBL/GenBank/DDBJ databases">
        <authorList>
            <person name="Varghese N."/>
            <person name="Submissions S."/>
        </authorList>
    </citation>
    <scope>NUCLEOTIDE SEQUENCE [LARGE SCALE GENOMIC DNA]</scope>
    <source>
        <strain evidence="6">DSM 4125</strain>
    </source>
</reference>
<organism evidence="5 6">
    <name type="scientific">Marivirga sericea</name>
    <dbReference type="NCBI Taxonomy" id="1028"/>
    <lineage>
        <taxon>Bacteria</taxon>
        <taxon>Pseudomonadati</taxon>
        <taxon>Bacteroidota</taxon>
        <taxon>Cytophagia</taxon>
        <taxon>Cytophagales</taxon>
        <taxon>Marivirgaceae</taxon>
        <taxon>Marivirga</taxon>
    </lineage>
</organism>
<evidence type="ECO:0000259" key="4">
    <source>
        <dbReference type="Pfam" id="PF01881"/>
    </source>
</evidence>
<name>A0A1X7L2S3_9BACT</name>
<dbReference type="Proteomes" id="UP000193804">
    <property type="component" value="Unassembled WGS sequence"/>
</dbReference>
<dbReference type="RefSeq" id="WP_085518515.1">
    <property type="nucleotide sequence ID" value="NZ_FXAW01000007.1"/>
</dbReference>